<evidence type="ECO:0000313" key="6">
    <source>
        <dbReference type="Proteomes" id="UP000830925"/>
    </source>
</evidence>
<sequence>MSLAVLNSCALSGLDFIDVRVEAHVAPGLPAFHIVGLPDAGIRESRERIRAALQASGFDFPAARLTINLAPADLPKDSGRFDLPVALAILLASGQLSRPDDKQREQAITGLDRYVMAGELSLTGAVVPVQSALTIALGMARRHPELCLLLPAQSAEMAAHVPDLQVYGVTSLAEAAGYLRGDKELEPALARPWPEEWNDGPQLCLSDVLGQPLACRALEVAAAGGHSLLLNGSPGVGKTMLAQRLPGLLPDLDRYAQLEVAALYSFVQEQDFFSRRPPFRAPHHSVSTPALIGGGSRPRPGEVSLAHHGVLFLDELPEFSRRSLEALREPLEQGCVHISRAQKQAVFPAQFQFVAAMNPCPCGWAASRHRACRCSPAQRELYRQRLSGPMLDRIDLLVTLSESEPERDQAAQASSQVRLRVQEAIERQLARQTVRNARLSVAGLKEHGCLSAEALQLLASARKRWHWSERVQGRVLRVARTIADLAGVEQIARPHIAEALQFRPELP</sequence>
<dbReference type="RefSeq" id="WP_247965461.1">
    <property type="nucleotide sequence ID" value="NZ_CP095873.1"/>
</dbReference>
<dbReference type="InterPro" id="IPR004482">
    <property type="entry name" value="Mg_chelat-rel"/>
</dbReference>
<evidence type="ECO:0000256" key="2">
    <source>
        <dbReference type="ARBA" id="ARBA00022741"/>
    </source>
</evidence>
<keyword evidence="2" id="KW-0547">Nucleotide-binding</keyword>
<dbReference type="Gene3D" id="3.30.230.10">
    <property type="match status" value="1"/>
</dbReference>
<dbReference type="NCBIfam" id="TIGR00368">
    <property type="entry name" value="YifB family Mg chelatase-like AAA ATPase"/>
    <property type="match status" value="1"/>
</dbReference>
<name>A0AAE9KM57_ALCFA</name>
<organism evidence="5 6">
    <name type="scientific">Alcaligenes faecalis</name>
    <dbReference type="NCBI Taxonomy" id="511"/>
    <lineage>
        <taxon>Bacteria</taxon>
        <taxon>Pseudomonadati</taxon>
        <taxon>Pseudomonadota</taxon>
        <taxon>Betaproteobacteria</taxon>
        <taxon>Burkholderiales</taxon>
        <taxon>Alcaligenaceae</taxon>
        <taxon>Alcaligenes</taxon>
    </lineage>
</organism>
<dbReference type="SUPFAM" id="SSF52540">
    <property type="entry name" value="P-loop containing nucleoside triphosphate hydrolases"/>
    <property type="match status" value="1"/>
</dbReference>
<dbReference type="AlphaFoldDB" id="A0AAE9KM57"/>
<accession>A0AAE9KM57</accession>
<dbReference type="Gene3D" id="3.40.50.300">
    <property type="entry name" value="P-loop containing nucleotide triphosphate hydrolases"/>
    <property type="match status" value="1"/>
</dbReference>
<dbReference type="Pfam" id="PF13335">
    <property type="entry name" value="Mg_chelatase_C"/>
    <property type="match status" value="1"/>
</dbReference>
<dbReference type="InterPro" id="IPR003593">
    <property type="entry name" value="AAA+_ATPase"/>
</dbReference>
<dbReference type="SMART" id="SM00382">
    <property type="entry name" value="AAA"/>
    <property type="match status" value="1"/>
</dbReference>
<dbReference type="InterPro" id="IPR001208">
    <property type="entry name" value="MCM_dom"/>
</dbReference>
<dbReference type="PANTHER" id="PTHR32039">
    <property type="entry name" value="MAGNESIUM-CHELATASE SUBUNIT CHLI"/>
    <property type="match status" value="1"/>
</dbReference>
<dbReference type="InterPro" id="IPR025158">
    <property type="entry name" value="Mg_chelat-rel_C"/>
</dbReference>
<dbReference type="PROSITE" id="PS50051">
    <property type="entry name" value="MCM_2"/>
    <property type="match status" value="1"/>
</dbReference>
<dbReference type="InterPro" id="IPR014721">
    <property type="entry name" value="Ribsml_uS5_D2-typ_fold_subgr"/>
</dbReference>
<protein>
    <submittedName>
        <fullName evidence="5">YifB family Mg chelatase-like AAA ATPase</fullName>
    </submittedName>
</protein>
<dbReference type="Pfam" id="PF13541">
    <property type="entry name" value="ChlI"/>
    <property type="match status" value="1"/>
</dbReference>
<feature type="domain" description="MCM C-terminal AAA(+) ATPase" evidence="4">
    <location>
        <begin position="301"/>
        <end position="406"/>
    </location>
</feature>
<proteinExistence type="inferred from homology"/>
<dbReference type="InterPro" id="IPR027417">
    <property type="entry name" value="P-loop_NTPase"/>
</dbReference>
<evidence type="ECO:0000259" key="4">
    <source>
        <dbReference type="PROSITE" id="PS50051"/>
    </source>
</evidence>
<dbReference type="InterPro" id="IPR020568">
    <property type="entry name" value="Ribosomal_Su5_D2-typ_SF"/>
</dbReference>
<dbReference type="GO" id="GO:0005524">
    <property type="term" value="F:ATP binding"/>
    <property type="evidence" value="ECO:0007669"/>
    <property type="project" value="UniProtKB-KW"/>
</dbReference>
<dbReference type="GO" id="GO:0003677">
    <property type="term" value="F:DNA binding"/>
    <property type="evidence" value="ECO:0007669"/>
    <property type="project" value="InterPro"/>
</dbReference>
<dbReference type="EMBL" id="CP095873">
    <property type="protein sequence ID" value="UPL19714.1"/>
    <property type="molecule type" value="Genomic_DNA"/>
</dbReference>
<dbReference type="Pfam" id="PF01078">
    <property type="entry name" value="Mg_chelatase"/>
    <property type="match status" value="1"/>
</dbReference>
<dbReference type="InterPro" id="IPR045006">
    <property type="entry name" value="CHLI-like"/>
</dbReference>
<evidence type="ECO:0000313" key="5">
    <source>
        <dbReference type="EMBL" id="UPL19714.1"/>
    </source>
</evidence>
<evidence type="ECO:0000256" key="3">
    <source>
        <dbReference type="ARBA" id="ARBA00022840"/>
    </source>
</evidence>
<dbReference type="PANTHER" id="PTHR32039:SF7">
    <property type="entry name" value="COMPETENCE PROTEIN COMM"/>
    <property type="match status" value="1"/>
</dbReference>
<dbReference type="SUPFAM" id="SSF54211">
    <property type="entry name" value="Ribosomal protein S5 domain 2-like"/>
    <property type="match status" value="1"/>
</dbReference>
<gene>
    <name evidence="5" type="ORF">MXF72_09695</name>
</gene>
<reference evidence="5" key="1">
    <citation type="submission" date="2022-04" db="EMBL/GenBank/DDBJ databases">
        <title>Genomic mining of Alcaligenes faecalis D334 producing ectoin and derivatives.</title>
        <authorList>
            <person name="Doan V.T."/>
            <person name="Quach N.T."/>
            <person name="Vu T.-H.-N."/>
            <person name="Phi Q.-T."/>
        </authorList>
    </citation>
    <scope>NUCLEOTIDE SEQUENCE</scope>
    <source>
        <strain evidence="5">D334</strain>
    </source>
</reference>
<comment type="similarity">
    <text evidence="1">Belongs to the Mg-chelatase subunits D/I family. ComM subfamily.</text>
</comment>
<dbReference type="InterPro" id="IPR000523">
    <property type="entry name" value="Mg_chelatse_chII-like_cat_dom"/>
</dbReference>
<evidence type="ECO:0000256" key="1">
    <source>
        <dbReference type="ARBA" id="ARBA00006354"/>
    </source>
</evidence>
<dbReference type="Proteomes" id="UP000830925">
    <property type="component" value="Chromosome"/>
</dbReference>
<keyword evidence="3" id="KW-0067">ATP-binding</keyword>